<comment type="similarity">
    <text evidence="2">Belongs to the fatty acid desaturase type 1 family.</text>
</comment>
<dbReference type="InterPro" id="IPR036400">
    <property type="entry name" value="Cyt_B5-like_heme/steroid_sf"/>
</dbReference>
<evidence type="ECO:0000256" key="5">
    <source>
        <dbReference type="ARBA" id="ARBA00023002"/>
    </source>
</evidence>
<evidence type="ECO:0000256" key="1">
    <source>
        <dbReference type="ARBA" id="ARBA00004141"/>
    </source>
</evidence>
<dbReference type="PANTHER" id="PTHR19353">
    <property type="entry name" value="FATTY ACID DESATURASE 2"/>
    <property type="match status" value="1"/>
</dbReference>
<dbReference type="InterPro" id="IPR012171">
    <property type="entry name" value="Fatty_acid_desaturase"/>
</dbReference>
<dbReference type="SUPFAM" id="SSF55856">
    <property type="entry name" value="Cytochrome b5-like heme/steroid binding domain"/>
    <property type="match status" value="1"/>
</dbReference>
<protein>
    <submittedName>
        <fullName evidence="10">FADS2-like protein</fullName>
    </submittedName>
</protein>
<name>A0ABY7EJA5_MYAAR</name>
<sequence>MGKGGRKLENGDSKVIPWSEIETHNNRNDSWVVILGRVYNDVWTGMHNDKDFVGKFMKPLYIGDAEQRDTIELENDFRELRKHVEDSDLLRVNPMFYILHLVSILAFEVAGYLILSRLGISWFPYITAATCFLISQGASSHWWNFRHFLHHAKPNIIKIDPDVKTANLFLLGEVMPKLFGTKKRGMMPYQYQHVYFFLLSPLLLPTYFVFENLFFVVKRRDYVDLFFTASFFFKLFSLLGPILGGWGTFWFFMFVRFFESYWFVWCTQMSHIPNEVDFDHAKDWFRLQLDSTCNVNPSWFNDWFSGHLNYQIEHHLFPTMPRHNFGKIAPLVISLAKKHGVKYSCKSLPTAFADILRSLEHSGEIWYNAYYEGLDS</sequence>
<dbReference type="InterPro" id="IPR005804">
    <property type="entry name" value="FA_desaturase_dom"/>
</dbReference>
<evidence type="ECO:0000256" key="4">
    <source>
        <dbReference type="ARBA" id="ARBA00022989"/>
    </source>
</evidence>
<evidence type="ECO:0000256" key="8">
    <source>
        <dbReference type="SAM" id="Phobius"/>
    </source>
</evidence>
<gene>
    <name evidence="10" type="ORF">MAR_035154</name>
</gene>
<evidence type="ECO:0000259" key="9">
    <source>
        <dbReference type="Pfam" id="PF00487"/>
    </source>
</evidence>
<keyword evidence="4 8" id="KW-1133">Transmembrane helix</keyword>
<dbReference type="CDD" id="cd03506">
    <property type="entry name" value="Delta6-FADS-like"/>
    <property type="match status" value="1"/>
</dbReference>
<feature type="transmembrane region" description="Helical" evidence="8">
    <location>
        <begin position="95"/>
        <end position="115"/>
    </location>
</feature>
<evidence type="ECO:0000313" key="10">
    <source>
        <dbReference type="EMBL" id="WAR10078.1"/>
    </source>
</evidence>
<dbReference type="PANTHER" id="PTHR19353:SF88">
    <property type="entry name" value="DELTA(5) FATTY ACID DESATURASE FAT-4"/>
    <property type="match status" value="1"/>
</dbReference>
<keyword evidence="6" id="KW-0443">Lipid metabolism</keyword>
<keyword evidence="7 8" id="KW-0472">Membrane</keyword>
<evidence type="ECO:0000313" key="11">
    <source>
        <dbReference type="Proteomes" id="UP001164746"/>
    </source>
</evidence>
<feature type="transmembrane region" description="Helical" evidence="8">
    <location>
        <begin position="193"/>
        <end position="210"/>
    </location>
</feature>
<feature type="transmembrane region" description="Helical" evidence="8">
    <location>
        <begin position="222"/>
        <end position="243"/>
    </location>
</feature>
<evidence type="ECO:0000256" key="3">
    <source>
        <dbReference type="ARBA" id="ARBA00022692"/>
    </source>
</evidence>
<reference evidence="10" key="1">
    <citation type="submission" date="2022-11" db="EMBL/GenBank/DDBJ databases">
        <title>Centuries of genome instability and evolution in soft-shell clam transmissible cancer (bioRxiv).</title>
        <authorList>
            <person name="Hart S.F.M."/>
            <person name="Yonemitsu M.A."/>
            <person name="Giersch R.M."/>
            <person name="Beal B.F."/>
            <person name="Arriagada G."/>
            <person name="Davis B.W."/>
            <person name="Ostrander E.A."/>
            <person name="Goff S.P."/>
            <person name="Metzger M.J."/>
        </authorList>
    </citation>
    <scope>NUCLEOTIDE SEQUENCE</scope>
    <source>
        <strain evidence="10">MELC-2E11</strain>
        <tissue evidence="10">Siphon/mantle</tissue>
    </source>
</reference>
<dbReference type="Pfam" id="PF00487">
    <property type="entry name" value="FA_desaturase"/>
    <property type="match status" value="1"/>
</dbReference>
<keyword evidence="3 8" id="KW-0812">Transmembrane</keyword>
<keyword evidence="11" id="KW-1185">Reference proteome</keyword>
<evidence type="ECO:0000256" key="2">
    <source>
        <dbReference type="ARBA" id="ARBA00009295"/>
    </source>
</evidence>
<proteinExistence type="inferred from homology"/>
<evidence type="ECO:0000256" key="7">
    <source>
        <dbReference type="ARBA" id="ARBA00023136"/>
    </source>
</evidence>
<feature type="transmembrane region" description="Helical" evidence="8">
    <location>
        <begin position="122"/>
        <end position="143"/>
    </location>
</feature>
<comment type="subcellular location">
    <subcellularLocation>
        <location evidence="1">Membrane</location>
        <topology evidence="1">Multi-pass membrane protein</topology>
    </subcellularLocation>
</comment>
<accession>A0ABY7EJA5</accession>
<dbReference type="PIRSF" id="PIRSF015921">
    <property type="entry name" value="FA_sphinglp_des"/>
    <property type="match status" value="1"/>
</dbReference>
<dbReference type="EMBL" id="CP111018">
    <property type="protein sequence ID" value="WAR10078.1"/>
    <property type="molecule type" value="Genomic_DNA"/>
</dbReference>
<keyword evidence="5" id="KW-0560">Oxidoreductase</keyword>
<feature type="domain" description="Fatty acid desaturase" evidence="9">
    <location>
        <begin position="127"/>
        <end position="345"/>
    </location>
</feature>
<dbReference type="Proteomes" id="UP001164746">
    <property type="component" value="Chromosome 7"/>
</dbReference>
<organism evidence="10 11">
    <name type="scientific">Mya arenaria</name>
    <name type="common">Soft-shell clam</name>
    <dbReference type="NCBI Taxonomy" id="6604"/>
    <lineage>
        <taxon>Eukaryota</taxon>
        <taxon>Metazoa</taxon>
        <taxon>Spiralia</taxon>
        <taxon>Lophotrochozoa</taxon>
        <taxon>Mollusca</taxon>
        <taxon>Bivalvia</taxon>
        <taxon>Autobranchia</taxon>
        <taxon>Heteroconchia</taxon>
        <taxon>Euheterodonta</taxon>
        <taxon>Imparidentia</taxon>
        <taxon>Neoheterodontei</taxon>
        <taxon>Myida</taxon>
        <taxon>Myoidea</taxon>
        <taxon>Myidae</taxon>
        <taxon>Mya</taxon>
    </lineage>
</organism>
<evidence type="ECO:0000256" key="6">
    <source>
        <dbReference type="ARBA" id="ARBA00023098"/>
    </source>
</evidence>